<dbReference type="CTD" id="9939310"/>
<dbReference type="EMBL" id="JH712131">
    <property type="protein sequence ID" value="EFO26552.1"/>
    <property type="molecule type" value="Genomic_DNA"/>
</dbReference>
<dbReference type="GeneID" id="9939310"/>
<dbReference type="KEGG" id="loa:LOAG_01927"/>
<dbReference type="AlphaFoldDB" id="A0A1S0U8L1"/>
<gene>
    <name evidence="1" type="ORF">LOAG_01927</name>
</gene>
<protein>
    <submittedName>
        <fullName evidence="1">Uncharacterized protein</fullName>
    </submittedName>
</protein>
<reference evidence="1" key="1">
    <citation type="submission" date="2012-04" db="EMBL/GenBank/DDBJ databases">
        <title>The Genome Sequence of Loa loa.</title>
        <authorList>
            <consortium name="The Broad Institute Genome Sequencing Platform"/>
            <consortium name="Broad Institute Genome Sequencing Center for Infectious Disease"/>
            <person name="Nutman T.B."/>
            <person name="Fink D.L."/>
            <person name="Russ C."/>
            <person name="Young S."/>
            <person name="Zeng Q."/>
            <person name="Gargeya S."/>
            <person name="Alvarado L."/>
            <person name="Berlin A."/>
            <person name="Chapman S.B."/>
            <person name="Chen Z."/>
            <person name="Freedman E."/>
            <person name="Gellesch M."/>
            <person name="Goldberg J."/>
            <person name="Griggs A."/>
            <person name="Gujja S."/>
            <person name="Heilman E.R."/>
            <person name="Heiman D."/>
            <person name="Howarth C."/>
            <person name="Mehta T."/>
            <person name="Neiman D."/>
            <person name="Pearson M."/>
            <person name="Roberts A."/>
            <person name="Saif S."/>
            <person name="Shea T."/>
            <person name="Shenoy N."/>
            <person name="Sisk P."/>
            <person name="Stolte C."/>
            <person name="Sykes S."/>
            <person name="White J."/>
            <person name="Yandava C."/>
            <person name="Haas B."/>
            <person name="Henn M.R."/>
            <person name="Nusbaum C."/>
            <person name="Birren B."/>
        </authorList>
    </citation>
    <scope>NUCLEOTIDE SEQUENCE [LARGE SCALE GENOMIC DNA]</scope>
</reference>
<accession>A0A1S0U8L1</accession>
<dbReference type="RefSeq" id="XP_003137513.1">
    <property type="nucleotide sequence ID" value="XM_003137465.1"/>
</dbReference>
<evidence type="ECO:0000313" key="1">
    <source>
        <dbReference type="EMBL" id="EFO26552.1"/>
    </source>
</evidence>
<sequence length="136" mass="15418">MSRKVALLANENLIRNARSDFNLSSTPDYTAINQEAGLISLNNFKSFKANRWIGGLVVPNKSDFIQSARVEEPSVPGSRTNNDVIYGSVHVVTCIPMRKIGPKNRMDFVDKVTSQDMQQQQQQQHFNVVLEENRMH</sequence>
<proteinExistence type="predicted"/>
<dbReference type="InParanoid" id="A0A1S0U8L1"/>
<name>A0A1S0U8L1_LOALO</name>
<organism evidence="1">
    <name type="scientific">Loa loa</name>
    <name type="common">Eye worm</name>
    <name type="synonym">Filaria loa</name>
    <dbReference type="NCBI Taxonomy" id="7209"/>
    <lineage>
        <taxon>Eukaryota</taxon>
        <taxon>Metazoa</taxon>
        <taxon>Ecdysozoa</taxon>
        <taxon>Nematoda</taxon>
        <taxon>Chromadorea</taxon>
        <taxon>Rhabditida</taxon>
        <taxon>Spirurina</taxon>
        <taxon>Spiruromorpha</taxon>
        <taxon>Filarioidea</taxon>
        <taxon>Onchocercidae</taxon>
        <taxon>Loa</taxon>
    </lineage>
</organism>